<dbReference type="EMBL" id="JAGPYM010000015">
    <property type="protein sequence ID" value="KAH6887134.1"/>
    <property type="molecule type" value="Genomic_DNA"/>
</dbReference>
<organism evidence="2 3">
    <name type="scientific">Thelonectria olida</name>
    <dbReference type="NCBI Taxonomy" id="1576542"/>
    <lineage>
        <taxon>Eukaryota</taxon>
        <taxon>Fungi</taxon>
        <taxon>Dikarya</taxon>
        <taxon>Ascomycota</taxon>
        <taxon>Pezizomycotina</taxon>
        <taxon>Sordariomycetes</taxon>
        <taxon>Hypocreomycetidae</taxon>
        <taxon>Hypocreales</taxon>
        <taxon>Nectriaceae</taxon>
        <taxon>Thelonectria</taxon>
    </lineage>
</organism>
<sequence length="300" mass="33081">MHSNLITALAFTSLATAMPAKREPISERALNGIISDLEARGETLDSLIKRIDPKIYRDEIPDCSVEDPSFMIPKQTGYSVDQGVKLPKNGKDDACTTGHNDDHCWTEYWFVESAVEYSSWQNSGAAIDCASTSSCNSNIAQLKQSCTSYTHSSSNGVDYKILDASLDYAIPNTAAKVTFGSSINYQHTDLDGKSTMICTTDSTTNTCNWEDQGCHQVWFADRTKRIWGHMDRVCVGTTKVEVQQQTLNANGRYVRGQAEFSIAIPINHIVGCNAVCSDLTYDEPIPTDGTVRVPFDITFD</sequence>
<dbReference type="OrthoDB" id="5329807at2759"/>
<feature type="signal peptide" evidence="1">
    <location>
        <begin position="1"/>
        <end position="17"/>
    </location>
</feature>
<accession>A0A9P8W0Y3</accession>
<name>A0A9P8W0Y3_9HYPO</name>
<protein>
    <submittedName>
        <fullName evidence="2">Uncharacterized protein</fullName>
    </submittedName>
</protein>
<evidence type="ECO:0000313" key="2">
    <source>
        <dbReference type="EMBL" id="KAH6887134.1"/>
    </source>
</evidence>
<keyword evidence="1" id="KW-0732">Signal</keyword>
<keyword evidence="3" id="KW-1185">Reference proteome</keyword>
<reference evidence="2 3" key="1">
    <citation type="journal article" date="2021" name="Nat. Commun.">
        <title>Genetic determinants of endophytism in the Arabidopsis root mycobiome.</title>
        <authorList>
            <person name="Mesny F."/>
            <person name="Miyauchi S."/>
            <person name="Thiergart T."/>
            <person name="Pickel B."/>
            <person name="Atanasova L."/>
            <person name="Karlsson M."/>
            <person name="Huettel B."/>
            <person name="Barry K.W."/>
            <person name="Haridas S."/>
            <person name="Chen C."/>
            <person name="Bauer D."/>
            <person name="Andreopoulos W."/>
            <person name="Pangilinan J."/>
            <person name="LaButti K."/>
            <person name="Riley R."/>
            <person name="Lipzen A."/>
            <person name="Clum A."/>
            <person name="Drula E."/>
            <person name="Henrissat B."/>
            <person name="Kohler A."/>
            <person name="Grigoriev I.V."/>
            <person name="Martin F.M."/>
            <person name="Hacquard S."/>
        </authorList>
    </citation>
    <scope>NUCLEOTIDE SEQUENCE [LARGE SCALE GENOMIC DNA]</scope>
    <source>
        <strain evidence="2 3">MPI-CAGE-CH-0241</strain>
    </source>
</reference>
<evidence type="ECO:0000256" key="1">
    <source>
        <dbReference type="SAM" id="SignalP"/>
    </source>
</evidence>
<comment type="caution">
    <text evidence="2">The sequence shown here is derived from an EMBL/GenBank/DDBJ whole genome shotgun (WGS) entry which is preliminary data.</text>
</comment>
<feature type="chain" id="PRO_5040130168" evidence="1">
    <location>
        <begin position="18"/>
        <end position="300"/>
    </location>
</feature>
<proteinExistence type="predicted"/>
<gene>
    <name evidence="2" type="ORF">B0T10DRAFT_607888</name>
</gene>
<evidence type="ECO:0000313" key="3">
    <source>
        <dbReference type="Proteomes" id="UP000777438"/>
    </source>
</evidence>
<dbReference type="Proteomes" id="UP000777438">
    <property type="component" value="Unassembled WGS sequence"/>
</dbReference>
<dbReference type="AlphaFoldDB" id="A0A9P8W0Y3"/>